<feature type="region of interest" description="Disordered" evidence="1">
    <location>
        <begin position="1"/>
        <end position="28"/>
    </location>
</feature>
<name>A0A9W9L1E8_9EURO</name>
<dbReference type="AlphaFoldDB" id="A0A9W9L1E8"/>
<evidence type="ECO:0000313" key="3">
    <source>
        <dbReference type="Proteomes" id="UP001149079"/>
    </source>
</evidence>
<dbReference type="OrthoDB" id="4376247at2759"/>
<comment type="caution">
    <text evidence="2">The sequence shown here is derived from an EMBL/GenBank/DDBJ whole genome shotgun (WGS) entry which is preliminary data.</text>
</comment>
<organism evidence="2 3">
    <name type="scientific">Penicillium bovifimosum</name>
    <dbReference type="NCBI Taxonomy" id="126998"/>
    <lineage>
        <taxon>Eukaryota</taxon>
        <taxon>Fungi</taxon>
        <taxon>Dikarya</taxon>
        <taxon>Ascomycota</taxon>
        <taxon>Pezizomycotina</taxon>
        <taxon>Eurotiomycetes</taxon>
        <taxon>Eurotiomycetidae</taxon>
        <taxon>Eurotiales</taxon>
        <taxon>Aspergillaceae</taxon>
        <taxon>Penicillium</taxon>
    </lineage>
</organism>
<dbReference type="EMBL" id="JAPQKL010000005">
    <property type="protein sequence ID" value="KAJ5131136.1"/>
    <property type="molecule type" value="Genomic_DNA"/>
</dbReference>
<gene>
    <name evidence="2" type="ORF">N7515_007175</name>
</gene>
<evidence type="ECO:0000256" key="1">
    <source>
        <dbReference type="SAM" id="MobiDB-lite"/>
    </source>
</evidence>
<reference evidence="2" key="2">
    <citation type="journal article" date="2023" name="IMA Fungus">
        <title>Comparative genomic study of the Penicillium genus elucidates a diverse pangenome and 15 lateral gene transfer events.</title>
        <authorList>
            <person name="Petersen C."/>
            <person name="Sorensen T."/>
            <person name="Nielsen M.R."/>
            <person name="Sondergaard T.E."/>
            <person name="Sorensen J.L."/>
            <person name="Fitzpatrick D.A."/>
            <person name="Frisvad J.C."/>
            <person name="Nielsen K.L."/>
        </authorList>
    </citation>
    <scope>NUCLEOTIDE SEQUENCE</scope>
    <source>
        <strain evidence="2">IBT 22155</strain>
    </source>
</reference>
<evidence type="ECO:0000313" key="2">
    <source>
        <dbReference type="EMBL" id="KAJ5131136.1"/>
    </source>
</evidence>
<dbReference type="RefSeq" id="XP_056521515.1">
    <property type="nucleotide sequence ID" value="XM_056667919.1"/>
</dbReference>
<proteinExistence type="predicted"/>
<dbReference type="Proteomes" id="UP001149079">
    <property type="component" value="Unassembled WGS sequence"/>
</dbReference>
<protein>
    <submittedName>
        <fullName evidence="2">Uncharacterized protein</fullName>
    </submittedName>
</protein>
<reference evidence="2" key="1">
    <citation type="submission" date="2022-11" db="EMBL/GenBank/DDBJ databases">
        <authorList>
            <person name="Petersen C."/>
        </authorList>
    </citation>
    <scope>NUCLEOTIDE SEQUENCE</scope>
    <source>
        <strain evidence="2">IBT 22155</strain>
    </source>
</reference>
<accession>A0A9W9L1E8</accession>
<keyword evidence="3" id="KW-1185">Reference proteome</keyword>
<sequence length="255" mass="29606">MSELRPSRSKRPRSTQNCGEDTTDDRPRRINNVHESVHERVSHVADLLQEWSWSFPQLVKYWIDHNNGARGKRRTNKKLGILRTLFTDDSEAIIKDIRDDPIMVDIMDVAIEYLVHGIRAEFGELRRLFTFGQWKADEDVRQLDMSMMGKELSEHAPLFTNLMTELACNTSAIMNGYVRKEEEGYLVMLASILLLKSSRNTANRFARMLGFYLQGSGVKRRTIEVPDGLGVTECYWTLRNTTTDFVYRCHIHTFV</sequence>
<dbReference type="GeneID" id="81407089"/>